<name>A0A6F8TA36_9GAMM</name>
<dbReference type="KEGG" id="lant:TUM19329_37000"/>
<dbReference type="Pfam" id="PF12869">
    <property type="entry name" value="tRNA_anti-like"/>
    <property type="match status" value="1"/>
</dbReference>
<dbReference type="Proteomes" id="UP000502894">
    <property type="component" value="Plasmid ptum19329-2 dna"/>
</dbReference>
<organism evidence="1 2">
    <name type="scientific">Legionella antarctica</name>
    <dbReference type="NCBI Taxonomy" id="2708020"/>
    <lineage>
        <taxon>Bacteria</taxon>
        <taxon>Pseudomonadati</taxon>
        <taxon>Pseudomonadota</taxon>
        <taxon>Gammaproteobacteria</taxon>
        <taxon>Legionellales</taxon>
        <taxon>Legionellaceae</taxon>
        <taxon>Legionella</taxon>
    </lineage>
</organism>
<reference evidence="1" key="1">
    <citation type="journal article" date="2020" name="Microbiol. Resour. Announc.">
        <title>Complete Genome Sequence of Novel Psychrotolerant Legionella Strain TUM19329, Isolated from Antarctic Lake Sediment.</title>
        <authorList>
            <person name="Shimada S."/>
            <person name="Nakai R."/>
            <person name="Aoki K."/>
            <person name="Shimoeda N."/>
            <person name="Ohno G."/>
            <person name="Miyazaki Y."/>
            <person name="Kudoh S."/>
            <person name="Imura S."/>
            <person name="Watanabe K."/>
            <person name="Ishii Y."/>
            <person name="Tateda K."/>
        </authorList>
    </citation>
    <scope>NUCLEOTIDE SEQUENCE [LARGE SCALE GENOMIC DNA]</scope>
    <source>
        <strain evidence="1">TUM19329</strain>
        <plasmid evidence="1">pTUM19329-2</plasmid>
    </source>
</reference>
<evidence type="ECO:0000313" key="1">
    <source>
        <dbReference type="EMBL" id="BCA97339.1"/>
    </source>
</evidence>
<dbReference type="AlphaFoldDB" id="A0A6F8TA36"/>
<keyword evidence="2" id="KW-1185">Reference proteome</keyword>
<gene>
    <name evidence="1" type="ORF">TUM19329_37000</name>
</gene>
<protein>
    <submittedName>
        <fullName evidence="1">Uncharacterized protein</fullName>
    </submittedName>
</protein>
<geneLocation type="plasmid" evidence="2">
    <name>ptum19329-2 dna</name>
</geneLocation>
<dbReference type="RefSeq" id="WP_173238707.1">
    <property type="nucleotide sequence ID" value="NZ_AP022841.1"/>
</dbReference>
<evidence type="ECO:0000313" key="2">
    <source>
        <dbReference type="Proteomes" id="UP000502894"/>
    </source>
</evidence>
<sequence>MVGNNVQPTEQNSVLTTPELQVDAAKLMSDYQDNEINADSHYKNKFVKVVMGHDY</sequence>
<proteinExistence type="predicted"/>
<dbReference type="EMBL" id="AP022841">
    <property type="protein sequence ID" value="BCA97339.1"/>
    <property type="molecule type" value="Genomic_DNA"/>
</dbReference>
<dbReference type="InterPro" id="IPR024422">
    <property type="entry name" value="Protein_unknown_function_OB"/>
</dbReference>
<accession>A0A6F8TA36</accession>
<keyword evidence="1" id="KW-0614">Plasmid</keyword>